<comment type="caution">
    <text evidence="2">The sequence shown here is derived from an EMBL/GenBank/DDBJ whole genome shotgun (WGS) entry which is preliminary data.</text>
</comment>
<evidence type="ECO:0000256" key="1">
    <source>
        <dbReference type="ARBA" id="ARBA00023054"/>
    </source>
</evidence>
<dbReference type="InterPro" id="IPR037213">
    <property type="entry name" value="Run_dom_sf"/>
</dbReference>
<dbReference type="InterPro" id="IPR047335">
    <property type="entry name" value="RUFY1-3"/>
</dbReference>
<dbReference type="GO" id="GO:0005737">
    <property type="term" value="C:cytoplasm"/>
    <property type="evidence" value="ECO:0007669"/>
    <property type="project" value="TreeGrafter"/>
</dbReference>
<gene>
    <name evidence="2" type="ORF">PACLA_8A088741</name>
</gene>
<protein>
    <submittedName>
        <fullName evidence="2">RUFY3 isoform 2, partial</fullName>
    </submittedName>
</protein>
<reference evidence="2" key="1">
    <citation type="submission" date="2020-04" db="EMBL/GenBank/DDBJ databases">
        <authorList>
            <person name="Alioto T."/>
            <person name="Alioto T."/>
            <person name="Gomez Garrido J."/>
        </authorList>
    </citation>
    <scope>NUCLEOTIDE SEQUENCE</scope>
    <source>
        <strain evidence="2">A484AB</strain>
    </source>
</reference>
<dbReference type="Gene3D" id="1.20.58.900">
    <property type="match status" value="1"/>
</dbReference>
<accession>A0A6S7IQS2</accession>
<dbReference type="AlphaFoldDB" id="A0A6S7IQS2"/>
<dbReference type="EMBL" id="CACRXK020010352">
    <property type="protein sequence ID" value="CAB4019210.1"/>
    <property type="molecule type" value="Genomic_DNA"/>
</dbReference>
<name>A0A6S7IQS2_PARCT</name>
<dbReference type="InterPro" id="IPR004012">
    <property type="entry name" value="Run_dom"/>
</dbReference>
<dbReference type="PANTHER" id="PTHR45956:SF6">
    <property type="entry name" value="RUN DOMAIN-CONTAINING PROTEIN"/>
    <property type="match status" value="1"/>
</dbReference>
<feature type="non-terminal residue" evidence="2">
    <location>
        <position position="1"/>
    </location>
</feature>
<dbReference type="Pfam" id="PF02759">
    <property type="entry name" value="RUN"/>
    <property type="match status" value="1"/>
</dbReference>
<keyword evidence="3" id="KW-1185">Reference proteome</keyword>
<organism evidence="2 3">
    <name type="scientific">Paramuricea clavata</name>
    <name type="common">Red gorgonian</name>
    <name type="synonym">Violescent sea-whip</name>
    <dbReference type="NCBI Taxonomy" id="317549"/>
    <lineage>
        <taxon>Eukaryota</taxon>
        <taxon>Metazoa</taxon>
        <taxon>Cnidaria</taxon>
        <taxon>Anthozoa</taxon>
        <taxon>Octocorallia</taxon>
        <taxon>Malacalcyonacea</taxon>
        <taxon>Plexauridae</taxon>
        <taxon>Paramuricea</taxon>
    </lineage>
</organism>
<evidence type="ECO:0000313" key="3">
    <source>
        <dbReference type="Proteomes" id="UP001152795"/>
    </source>
</evidence>
<dbReference type="Proteomes" id="UP001152795">
    <property type="component" value="Unassembled WGS sequence"/>
</dbReference>
<sequence>MAASLDETENISDLVASRSASNTSLNGPRNLAYASVERANLLNLSKLCIKNLIESSLNLGRSLGEDRLPLQQFFVIIEHVLRHGLRVKRNFRGVSKDYWGPLENIEKIDVDAVEITESVRSLPGI</sequence>
<evidence type="ECO:0000313" key="2">
    <source>
        <dbReference type="EMBL" id="CAB4019210.1"/>
    </source>
</evidence>
<dbReference type="PROSITE" id="PS50826">
    <property type="entry name" value="RUN"/>
    <property type="match status" value="1"/>
</dbReference>
<proteinExistence type="predicted"/>
<keyword evidence="1" id="KW-0175">Coiled coil</keyword>
<dbReference type="SUPFAM" id="SSF140741">
    <property type="entry name" value="RUN domain-like"/>
    <property type="match status" value="1"/>
</dbReference>
<dbReference type="PANTHER" id="PTHR45956">
    <property type="entry name" value="RUN AND FYVE DOMAIN-CONTAINING PROTEIN 2-LIKE PROTEIN"/>
    <property type="match status" value="1"/>
</dbReference>
<dbReference type="OrthoDB" id="79871at2759"/>